<feature type="compositionally biased region" description="Basic and acidic residues" evidence="1">
    <location>
        <begin position="1201"/>
        <end position="1214"/>
    </location>
</feature>
<feature type="compositionally biased region" description="Polar residues" evidence="1">
    <location>
        <begin position="993"/>
        <end position="1004"/>
    </location>
</feature>
<gene>
    <name evidence="2" type="ORF">Enr10x_29820</name>
</gene>
<reference evidence="2 3" key="1">
    <citation type="submission" date="2019-03" db="EMBL/GenBank/DDBJ databases">
        <title>Deep-cultivation of Planctomycetes and their phenomic and genomic characterization uncovers novel biology.</title>
        <authorList>
            <person name="Wiegand S."/>
            <person name="Jogler M."/>
            <person name="Boedeker C."/>
            <person name="Pinto D."/>
            <person name="Vollmers J."/>
            <person name="Rivas-Marin E."/>
            <person name="Kohn T."/>
            <person name="Peeters S.H."/>
            <person name="Heuer A."/>
            <person name="Rast P."/>
            <person name="Oberbeckmann S."/>
            <person name="Bunk B."/>
            <person name="Jeske O."/>
            <person name="Meyerdierks A."/>
            <person name="Storesund J.E."/>
            <person name="Kallscheuer N."/>
            <person name="Luecker S."/>
            <person name="Lage O.M."/>
            <person name="Pohl T."/>
            <person name="Merkel B.J."/>
            <person name="Hornburger P."/>
            <person name="Mueller R.-W."/>
            <person name="Bruemmer F."/>
            <person name="Labrenz M."/>
            <person name="Spormann A.M."/>
            <person name="Op den Camp H."/>
            <person name="Overmann J."/>
            <person name="Amann R."/>
            <person name="Jetten M.S.M."/>
            <person name="Mascher T."/>
            <person name="Medema M.H."/>
            <person name="Devos D.P."/>
            <person name="Kaster A.-K."/>
            <person name="Ovreas L."/>
            <person name="Rohde M."/>
            <person name="Galperin M.Y."/>
            <person name="Jogler C."/>
        </authorList>
    </citation>
    <scope>NUCLEOTIDE SEQUENCE [LARGE SCALE GENOMIC DNA]</scope>
    <source>
        <strain evidence="2 3">Enr10</strain>
    </source>
</reference>
<dbReference type="Gene3D" id="2.30.30.700">
    <property type="entry name" value="SLA1 homology domain 1"/>
    <property type="match status" value="1"/>
</dbReference>
<feature type="region of interest" description="Disordered" evidence="1">
    <location>
        <begin position="990"/>
        <end position="1020"/>
    </location>
</feature>
<name>A0A517Q7Q6_9PLAN</name>
<evidence type="ECO:0008006" key="4">
    <source>
        <dbReference type="Google" id="ProtNLM"/>
    </source>
</evidence>
<feature type="compositionally biased region" description="Polar residues" evidence="1">
    <location>
        <begin position="1189"/>
        <end position="1200"/>
    </location>
</feature>
<sequence>MQTGRFVLSNQGPTGRQHFRCFILFVVITLIPAFAQAEHRLWTSADGNNQVRGELKGTNGKLVILEKESDGKLHLVPLAMLSKTDQDFVRQKYPDIFAADKNNTTPSNPLGNPPGNPSPSAPAMNGPQTAQQKNQPPGNRFSWERVSQVLPRFQAMLLDGSPVISINSQIVAPKGQLHVQHSAEYVGALLCYLADQDAYELLAQKLEEKGFEGAFNATQGAEKERITECFWLFENLYELFYSKQENRQYNDLRRSGVNDFDKGIQVARFVRKLHQDFQKLNYQDEEIPVALFMDASLENYNEGIGEFPLMIRGTLRRSSIGGRKNRIDAIFVNSPVMPKGIQKTLEEARVFARQIEGKRLAFREDLVLTRPRFEQNPNLSTPDNIRLINAKIVSLSLVDAANPSQVLQKWDLQQPVEPAQDQPASGKQGLAQKMQSLARQHQLVMFGDYPAIRIDDTRYTSEGPLLSSDPGRFSRLLDRIALGLDPNYVCPNFIAYHFPDTIGRFVSAGLDRQGNITSAQWFGNNEFDKRSNQQRFQQEYAEKLKAYAVSLPLRFVEIQKVQLGFQGRYDFERQGAFIDHRLVNGQFPGLNGTTSYSREKEMDRRFSPCFVQQFLPLSAEQARPLFSQAKDGYNPAYVARVVTWNRLPLGRENEQKIPPVLVSTESCDLYRDPLLKQHIASLECKPVPAPFLSDAKGKVLPGPDQPLDLNQGALYFLKQEADGVQADSGELEKLFTDYSYQTESYARAVSDALTELTQAEESYSSIGTARNGYPAVKDEAKQRIILKWKAARQKVDQLLKHPQSSFFPVDFGERSLDEKQLPELREKWKQWMITCIDSTKRNFIVNADIRLDPQLGDVQLTISHESLLNPYTWEPAKPLIDQGIPANRLLILNYRNPRIPYTHIPCLQLQQPLDQTFAQIPQDVRDLIKDRLNNTARLEMLVSLGKPTLLPHPTANRQPGLLFPTKLKGIRLYNDQTLIYEYRLPGAGKNDNTDASASVSNSRPAMSAPPKGVPADSGKAEPLTPATCLRLIARYLPEFTQQNAGTLMYNRFQHEDNFRRVGEKSEFGLNPQRGIYFRSQNESPSVPQLKAEAQAFVNWLNRPEAIPGNRYTLQFPTRFIAYSEDVQGYRRELLSTGSFVSGMAYTQVLNSVNADINSLQRQMKFDAQNNQPASKTVNFGGGGGFNIGTPSNPQKTQTPKQKSENNDPSAKEKQYRQEIAELTRVKQYFESAPPILYLKHLSYRFGFTNLRGELQAYGTNDLETARLQKIYEPIFPVLNLSHEIVLPKSLDFDPEKREWPIELEFQIKSASAQDTPPPLFDKAKAGKYHAQLRPQEDHGKYAIFNVELQGAWLVDQKTGQRLHPLKLIPINPKKSSAEK</sequence>
<evidence type="ECO:0000313" key="2">
    <source>
        <dbReference type="EMBL" id="QDT27664.1"/>
    </source>
</evidence>
<proteinExistence type="predicted"/>
<feature type="region of interest" description="Disordered" evidence="1">
    <location>
        <begin position="99"/>
        <end position="141"/>
    </location>
</feature>
<keyword evidence="3" id="KW-1185">Reference proteome</keyword>
<dbReference type="EMBL" id="CP037421">
    <property type="protein sequence ID" value="QDT27664.1"/>
    <property type="molecule type" value="Genomic_DNA"/>
</dbReference>
<evidence type="ECO:0000256" key="1">
    <source>
        <dbReference type="SAM" id="MobiDB-lite"/>
    </source>
</evidence>
<protein>
    <recommendedName>
        <fullName evidence="4">SLA1 homology domain-containing protein</fullName>
    </recommendedName>
</protein>
<evidence type="ECO:0000313" key="3">
    <source>
        <dbReference type="Proteomes" id="UP000315647"/>
    </source>
</evidence>
<accession>A0A517Q7Q6</accession>
<organism evidence="2 3">
    <name type="scientific">Gimesia panareensis</name>
    <dbReference type="NCBI Taxonomy" id="2527978"/>
    <lineage>
        <taxon>Bacteria</taxon>
        <taxon>Pseudomonadati</taxon>
        <taxon>Planctomycetota</taxon>
        <taxon>Planctomycetia</taxon>
        <taxon>Planctomycetales</taxon>
        <taxon>Planctomycetaceae</taxon>
        <taxon>Gimesia</taxon>
    </lineage>
</organism>
<dbReference type="Proteomes" id="UP000315647">
    <property type="component" value="Chromosome"/>
</dbReference>
<feature type="compositionally biased region" description="Polar residues" evidence="1">
    <location>
        <begin position="1168"/>
        <end position="1177"/>
    </location>
</feature>
<feature type="compositionally biased region" description="Polar residues" evidence="1">
    <location>
        <begin position="126"/>
        <end position="137"/>
    </location>
</feature>
<dbReference type="RefSeq" id="WP_145450258.1">
    <property type="nucleotide sequence ID" value="NZ_CP037421.1"/>
</dbReference>
<feature type="compositionally biased region" description="Pro residues" evidence="1">
    <location>
        <begin position="111"/>
        <end position="120"/>
    </location>
</feature>
<feature type="region of interest" description="Disordered" evidence="1">
    <location>
        <begin position="1168"/>
        <end position="1214"/>
    </location>
</feature>